<protein>
    <recommendedName>
        <fullName evidence="3">DNA-directed RNA polymerase subunit beta</fullName>
    </recommendedName>
</protein>
<dbReference type="EMBL" id="SHKR01000018">
    <property type="protein sequence ID" value="RZU01964.1"/>
    <property type="molecule type" value="Genomic_DNA"/>
</dbReference>
<evidence type="ECO:0008006" key="3">
    <source>
        <dbReference type="Google" id="ProtNLM"/>
    </source>
</evidence>
<sequence length="227" mass="24448">MYGQTLFGITGRVGMRRFARSGTMDAVTTPNPRRPILPGNKLFESLPGAADPATVTEAAHRTAELLVRGVRKSEDAEVHARVVKLADEYGLDELAELWSDSPADSLPGALWRLYVLRSWVHSNAEEVSREFATGREYAEVHAAVAGVAEPPGPAEVRDMVDAVLRGVATGDFATTLDRAAAFARIVATGRAHLADDGHDRVLSASKLVETADQLQTAARAERAGHLW</sequence>
<accession>A0A4Q7VYV4</accession>
<gene>
    <name evidence="1" type="ORF">EV645_8080</name>
</gene>
<comment type="caution">
    <text evidence="1">The sequence shown here is derived from an EMBL/GenBank/DDBJ whole genome shotgun (WGS) entry which is preliminary data.</text>
</comment>
<evidence type="ECO:0000313" key="1">
    <source>
        <dbReference type="EMBL" id="RZU01964.1"/>
    </source>
</evidence>
<dbReference type="Proteomes" id="UP000292027">
    <property type="component" value="Unassembled WGS sequence"/>
</dbReference>
<proteinExistence type="predicted"/>
<dbReference type="AlphaFoldDB" id="A0A4Q7VYV4"/>
<organism evidence="1 2">
    <name type="scientific">Kribbella rubisoli</name>
    <dbReference type="NCBI Taxonomy" id="3075929"/>
    <lineage>
        <taxon>Bacteria</taxon>
        <taxon>Bacillati</taxon>
        <taxon>Actinomycetota</taxon>
        <taxon>Actinomycetes</taxon>
        <taxon>Propionibacteriales</taxon>
        <taxon>Kribbellaceae</taxon>
        <taxon>Kribbella</taxon>
    </lineage>
</organism>
<keyword evidence="2" id="KW-1185">Reference proteome</keyword>
<evidence type="ECO:0000313" key="2">
    <source>
        <dbReference type="Proteomes" id="UP000292027"/>
    </source>
</evidence>
<reference evidence="1 2" key="1">
    <citation type="journal article" date="2015" name="Stand. Genomic Sci.">
        <title>Genomic Encyclopedia of Bacterial and Archaeal Type Strains, Phase III: the genomes of soil and plant-associated and newly described type strains.</title>
        <authorList>
            <person name="Whitman W.B."/>
            <person name="Woyke T."/>
            <person name="Klenk H.P."/>
            <person name="Zhou Y."/>
            <person name="Lilburn T.G."/>
            <person name="Beck B.J."/>
            <person name="De Vos P."/>
            <person name="Vandamme P."/>
            <person name="Eisen J.A."/>
            <person name="Garrity G."/>
            <person name="Hugenholtz P."/>
            <person name="Kyrpides N.C."/>
        </authorList>
    </citation>
    <scope>NUCLEOTIDE SEQUENCE [LARGE SCALE GENOMIC DNA]</scope>
    <source>
        <strain evidence="1 2">VKM Ac-2540</strain>
    </source>
</reference>
<name>A0A4Q7VYV4_9ACTN</name>